<organism evidence="2">
    <name type="scientific">Setaria italica</name>
    <name type="common">Foxtail millet</name>
    <name type="synonym">Panicum italicum</name>
    <dbReference type="NCBI Taxonomy" id="4555"/>
    <lineage>
        <taxon>Eukaryota</taxon>
        <taxon>Viridiplantae</taxon>
        <taxon>Streptophyta</taxon>
        <taxon>Embryophyta</taxon>
        <taxon>Tracheophyta</taxon>
        <taxon>Spermatophyta</taxon>
        <taxon>Magnoliopsida</taxon>
        <taxon>Liliopsida</taxon>
        <taxon>Poales</taxon>
        <taxon>Poaceae</taxon>
        <taxon>PACMAD clade</taxon>
        <taxon>Panicoideae</taxon>
        <taxon>Panicodae</taxon>
        <taxon>Paniceae</taxon>
        <taxon>Cenchrinae</taxon>
        <taxon>Setaria</taxon>
    </lineage>
</organism>
<accession>A0A368PWE1</accession>
<feature type="region of interest" description="Disordered" evidence="1">
    <location>
        <begin position="76"/>
        <end position="97"/>
    </location>
</feature>
<dbReference type="AlphaFoldDB" id="A0A368PWE1"/>
<dbReference type="EMBL" id="CM003529">
    <property type="protein sequence ID" value="RCV09959.1"/>
    <property type="molecule type" value="Genomic_DNA"/>
</dbReference>
<name>A0A368PWE1_SETIT</name>
<evidence type="ECO:0000256" key="1">
    <source>
        <dbReference type="SAM" id="MobiDB-lite"/>
    </source>
</evidence>
<protein>
    <submittedName>
        <fullName evidence="2">Uncharacterized protein</fullName>
    </submittedName>
</protein>
<reference evidence="2" key="1">
    <citation type="journal article" date="2012" name="Nat. Biotechnol.">
        <title>Reference genome sequence of the model plant Setaria.</title>
        <authorList>
            <person name="Bennetzen J.L."/>
            <person name="Schmutz J."/>
            <person name="Wang H."/>
            <person name="Percifield R."/>
            <person name="Hawkins J."/>
            <person name="Pontaroli A.C."/>
            <person name="Estep M."/>
            <person name="Feng L."/>
            <person name="Vaughn J.N."/>
            <person name="Grimwood J."/>
            <person name="Jenkins J."/>
            <person name="Barry K."/>
            <person name="Lindquist E."/>
            <person name="Hellsten U."/>
            <person name="Deshpande S."/>
            <person name="Wang X."/>
            <person name="Wu X."/>
            <person name="Mitros T."/>
            <person name="Triplett J."/>
            <person name="Yang X."/>
            <person name="Ye C.Y."/>
            <person name="Mauro-Herrera M."/>
            <person name="Wang L."/>
            <person name="Li P."/>
            <person name="Sharma M."/>
            <person name="Sharma R."/>
            <person name="Ronald P.C."/>
            <person name="Panaud O."/>
            <person name="Kellogg E.A."/>
            <person name="Brutnell T.P."/>
            <person name="Doust A.N."/>
            <person name="Tuskan G.A."/>
            <person name="Rokhsar D."/>
            <person name="Devos K.M."/>
        </authorList>
    </citation>
    <scope>NUCLEOTIDE SEQUENCE [LARGE SCALE GENOMIC DNA]</scope>
    <source>
        <strain evidence="2">Yugu1</strain>
    </source>
</reference>
<evidence type="ECO:0000313" key="2">
    <source>
        <dbReference type="EMBL" id="RCV09959.1"/>
    </source>
</evidence>
<sequence length="97" mass="10648">MDPRRWRNMRLDGHVHHPQCRAESHAGCWPLCGATTDNNLGFRFEPPAAWSWRDASAARDGHGGCAMPNRACLPSMHSPGGSGDLDGNMVDGTNHWL</sequence>
<proteinExistence type="predicted"/>
<gene>
    <name evidence="2" type="ORF">SETIT_2G072700v2</name>
</gene>
<reference evidence="2" key="2">
    <citation type="submission" date="2015-07" db="EMBL/GenBank/DDBJ databases">
        <authorList>
            <person name="Noorani M."/>
        </authorList>
    </citation>
    <scope>NUCLEOTIDE SEQUENCE</scope>
    <source>
        <strain evidence="2">Yugu1</strain>
    </source>
</reference>